<name>A0ABU7L590_9NOCA</name>
<evidence type="ECO:0000256" key="6">
    <source>
        <dbReference type="ARBA" id="ARBA00022692"/>
    </source>
</evidence>
<keyword evidence="10" id="KW-0472">Membrane</keyword>
<dbReference type="SMART" id="SM00304">
    <property type="entry name" value="HAMP"/>
    <property type="match status" value="1"/>
</dbReference>
<evidence type="ECO:0000256" key="7">
    <source>
        <dbReference type="ARBA" id="ARBA00022777"/>
    </source>
</evidence>
<evidence type="ECO:0000256" key="10">
    <source>
        <dbReference type="SAM" id="Phobius"/>
    </source>
</evidence>
<dbReference type="InterPro" id="IPR052162">
    <property type="entry name" value="Sensor_kinase/Photoreceptor"/>
</dbReference>
<accession>A0ABU7L590</accession>
<organism evidence="13 14">
    <name type="scientific">Rhodococcus artemisiae</name>
    <dbReference type="NCBI Taxonomy" id="714159"/>
    <lineage>
        <taxon>Bacteria</taxon>
        <taxon>Bacillati</taxon>
        <taxon>Actinomycetota</taxon>
        <taxon>Actinomycetes</taxon>
        <taxon>Mycobacteriales</taxon>
        <taxon>Nocardiaceae</taxon>
        <taxon>Rhodococcus</taxon>
    </lineage>
</organism>
<keyword evidence="9" id="KW-0902">Two-component regulatory system</keyword>
<dbReference type="PANTHER" id="PTHR43304">
    <property type="entry name" value="PHYTOCHROME-LIKE PROTEIN CPH1"/>
    <property type="match status" value="1"/>
</dbReference>
<dbReference type="InterPro" id="IPR036890">
    <property type="entry name" value="HATPase_C_sf"/>
</dbReference>
<dbReference type="InterPro" id="IPR003594">
    <property type="entry name" value="HATPase_dom"/>
</dbReference>
<proteinExistence type="predicted"/>
<evidence type="ECO:0000259" key="12">
    <source>
        <dbReference type="PROSITE" id="PS50885"/>
    </source>
</evidence>
<dbReference type="Gene3D" id="1.10.287.130">
    <property type="match status" value="1"/>
</dbReference>
<keyword evidence="13" id="KW-0547">Nucleotide-binding</keyword>
<comment type="caution">
    <text evidence="13">The sequence shown here is derived from an EMBL/GenBank/DDBJ whole genome shotgun (WGS) entry which is preliminary data.</text>
</comment>
<dbReference type="Pfam" id="PF05227">
    <property type="entry name" value="CHASE3"/>
    <property type="match status" value="1"/>
</dbReference>
<dbReference type="Pfam" id="PF00672">
    <property type="entry name" value="HAMP"/>
    <property type="match status" value="1"/>
</dbReference>
<dbReference type="Pfam" id="PF02518">
    <property type="entry name" value="HATPase_c"/>
    <property type="match status" value="1"/>
</dbReference>
<protein>
    <recommendedName>
        <fullName evidence="3">histidine kinase</fullName>
        <ecNumber evidence="3">2.7.13.3</ecNumber>
    </recommendedName>
</protein>
<dbReference type="PRINTS" id="PR00344">
    <property type="entry name" value="BCTRLSENSOR"/>
</dbReference>
<dbReference type="InterPro" id="IPR003661">
    <property type="entry name" value="HisK_dim/P_dom"/>
</dbReference>
<dbReference type="InterPro" id="IPR007891">
    <property type="entry name" value="CHASE3"/>
</dbReference>
<dbReference type="PROSITE" id="PS50885">
    <property type="entry name" value="HAMP"/>
    <property type="match status" value="1"/>
</dbReference>
<dbReference type="EMBL" id="JAUTXY010000001">
    <property type="protein sequence ID" value="MEE2056701.1"/>
    <property type="molecule type" value="Genomic_DNA"/>
</dbReference>
<evidence type="ECO:0000256" key="8">
    <source>
        <dbReference type="ARBA" id="ARBA00022989"/>
    </source>
</evidence>
<sequence length="539" mass="59691">MTTRDRPPYWSRLTVRGWVVLVLGLMIAWVIVASIVGARSLSRTAEVSNYLRDVIQPAEIEAQRLQGALLNQETGVRGYIIAADPSLLEPYEAGREEETRASDALRSLIGQQEAVPGVREQLLADLEAIDDAADEWRRVYTLPLVNAVVPGEPRPVDVAVVEAGGVAFDRLRELFEIQRVDLAEARDDAVAALDDARVTRDRLFVTMIVVFLLSGMCVAFLVHMLIVRPLSRLGEETRKVAGGNFDQRISVDGPSDIRALAIDVDGMRAHLAHELEVSKEHHDQAQAQAVELRRSNAELEQFAYVASHDLQEPLRKVASFCQLLEKRYGDKLDDRGHQYIEFAVDGAKRMQVLINDLLTFSRVGRVGDTHVSVELGRSLDSALANLSESIDESGARIERPESLPRITGDPTLMTMLWQNLVGNAIKFRKPDQPPIVRIECSQTGEGDDATWNVSVSDNGIGIADEFAEKVFVIFQRLHGRDAYGGTGIGLALCRKIVEYHGGEIWIDRTHTDGCRFCFTIPVLRETASETDEVPEGAPA</sequence>
<comment type="subcellular location">
    <subcellularLocation>
        <location evidence="2">Cell membrane</location>
    </subcellularLocation>
</comment>
<dbReference type="CDD" id="cd06225">
    <property type="entry name" value="HAMP"/>
    <property type="match status" value="1"/>
</dbReference>
<dbReference type="GO" id="GO:0005524">
    <property type="term" value="F:ATP binding"/>
    <property type="evidence" value="ECO:0007669"/>
    <property type="project" value="UniProtKB-KW"/>
</dbReference>
<dbReference type="SUPFAM" id="SSF47384">
    <property type="entry name" value="Homodimeric domain of signal transducing histidine kinase"/>
    <property type="match status" value="1"/>
</dbReference>
<comment type="catalytic activity">
    <reaction evidence="1">
        <text>ATP + protein L-histidine = ADP + protein N-phospho-L-histidine.</text>
        <dbReference type="EC" id="2.7.13.3"/>
    </reaction>
</comment>
<evidence type="ECO:0000256" key="3">
    <source>
        <dbReference type="ARBA" id="ARBA00012438"/>
    </source>
</evidence>
<reference evidence="13 14" key="1">
    <citation type="submission" date="2023-07" db="EMBL/GenBank/DDBJ databases">
        <authorList>
            <person name="Girao M."/>
            <person name="Carvalho M.F."/>
        </authorList>
    </citation>
    <scope>NUCLEOTIDE SEQUENCE [LARGE SCALE GENOMIC DNA]</scope>
    <source>
        <strain evidence="13 14">YIM65754</strain>
    </source>
</reference>
<feature type="transmembrane region" description="Helical" evidence="10">
    <location>
        <begin position="203"/>
        <end position="226"/>
    </location>
</feature>
<dbReference type="InterPro" id="IPR005467">
    <property type="entry name" value="His_kinase_dom"/>
</dbReference>
<dbReference type="SUPFAM" id="SSF158472">
    <property type="entry name" value="HAMP domain-like"/>
    <property type="match status" value="1"/>
</dbReference>
<feature type="domain" description="Histidine kinase" evidence="11">
    <location>
        <begin position="305"/>
        <end position="524"/>
    </location>
</feature>
<evidence type="ECO:0000313" key="13">
    <source>
        <dbReference type="EMBL" id="MEE2056701.1"/>
    </source>
</evidence>
<evidence type="ECO:0000256" key="4">
    <source>
        <dbReference type="ARBA" id="ARBA00022553"/>
    </source>
</evidence>
<dbReference type="SMART" id="SM00387">
    <property type="entry name" value="HATPase_c"/>
    <property type="match status" value="1"/>
</dbReference>
<keyword evidence="5" id="KW-0808">Transferase</keyword>
<evidence type="ECO:0000256" key="9">
    <source>
        <dbReference type="ARBA" id="ARBA00023012"/>
    </source>
</evidence>
<dbReference type="Gene3D" id="6.10.340.10">
    <property type="match status" value="1"/>
</dbReference>
<dbReference type="EC" id="2.7.13.3" evidence="3"/>
<dbReference type="PROSITE" id="PS50109">
    <property type="entry name" value="HIS_KIN"/>
    <property type="match status" value="1"/>
</dbReference>
<dbReference type="PANTHER" id="PTHR43304:SF1">
    <property type="entry name" value="PAC DOMAIN-CONTAINING PROTEIN"/>
    <property type="match status" value="1"/>
</dbReference>
<dbReference type="Proteomes" id="UP001336020">
    <property type="component" value="Unassembled WGS sequence"/>
</dbReference>
<gene>
    <name evidence="13" type="ORF">Q7514_04085</name>
</gene>
<feature type="transmembrane region" description="Helical" evidence="10">
    <location>
        <begin position="15"/>
        <end position="36"/>
    </location>
</feature>
<dbReference type="RefSeq" id="WP_330131935.1">
    <property type="nucleotide sequence ID" value="NZ_JAUTXY010000001.1"/>
</dbReference>
<keyword evidence="6 10" id="KW-0812">Transmembrane</keyword>
<dbReference type="SMART" id="SM00388">
    <property type="entry name" value="HisKA"/>
    <property type="match status" value="1"/>
</dbReference>
<dbReference type="Pfam" id="PF00512">
    <property type="entry name" value="HisKA"/>
    <property type="match status" value="1"/>
</dbReference>
<dbReference type="InterPro" id="IPR003660">
    <property type="entry name" value="HAMP_dom"/>
</dbReference>
<keyword evidence="13" id="KW-0067">ATP-binding</keyword>
<dbReference type="SUPFAM" id="SSF55874">
    <property type="entry name" value="ATPase domain of HSP90 chaperone/DNA topoisomerase II/histidine kinase"/>
    <property type="match status" value="1"/>
</dbReference>
<dbReference type="InterPro" id="IPR004358">
    <property type="entry name" value="Sig_transdc_His_kin-like_C"/>
</dbReference>
<dbReference type="CDD" id="cd00082">
    <property type="entry name" value="HisKA"/>
    <property type="match status" value="1"/>
</dbReference>
<feature type="domain" description="HAMP" evidence="12">
    <location>
        <begin position="224"/>
        <end position="276"/>
    </location>
</feature>
<keyword evidence="4" id="KW-0597">Phosphoprotein</keyword>
<evidence type="ECO:0000259" key="11">
    <source>
        <dbReference type="PROSITE" id="PS50109"/>
    </source>
</evidence>
<dbReference type="InterPro" id="IPR036097">
    <property type="entry name" value="HisK_dim/P_sf"/>
</dbReference>
<evidence type="ECO:0000313" key="14">
    <source>
        <dbReference type="Proteomes" id="UP001336020"/>
    </source>
</evidence>
<keyword evidence="7" id="KW-0418">Kinase</keyword>
<evidence type="ECO:0000256" key="2">
    <source>
        <dbReference type="ARBA" id="ARBA00004236"/>
    </source>
</evidence>
<keyword evidence="14" id="KW-1185">Reference proteome</keyword>
<dbReference type="Gene3D" id="3.30.565.10">
    <property type="entry name" value="Histidine kinase-like ATPase, C-terminal domain"/>
    <property type="match status" value="1"/>
</dbReference>
<evidence type="ECO:0000256" key="5">
    <source>
        <dbReference type="ARBA" id="ARBA00022679"/>
    </source>
</evidence>
<keyword evidence="8 10" id="KW-1133">Transmembrane helix</keyword>
<evidence type="ECO:0000256" key="1">
    <source>
        <dbReference type="ARBA" id="ARBA00000085"/>
    </source>
</evidence>